<proteinExistence type="inferred from homology"/>
<dbReference type="Gene3D" id="1.10.630.10">
    <property type="entry name" value="Cytochrome P450"/>
    <property type="match status" value="1"/>
</dbReference>
<organism evidence="9 10">
    <name type="scientific">Cytospora mali</name>
    <name type="common">Apple Valsa canker fungus</name>
    <name type="synonym">Valsa mali</name>
    <dbReference type="NCBI Taxonomy" id="578113"/>
    <lineage>
        <taxon>Eukaryota</taxon>
        <taxon>Fungi</taxon>
        <taxon>Dikarya</taxon>
        <taxon>Ascomycota</taxon>
        <taxon>Pezizomycotina</taxon>
        <taxon>Sordariomycetes</taxon>
        <taxon>Sordariomycetidae</taxon>
        <taxon>Diaporthales</taxon>
        <taxon>Cytosporaceae</taxon>
        <taxon>Cytospora</taxon>
    </lineage>
</organism>
<dbReference type="GO" id="GO:0020037">
    <property type="term" value="F:heme binding"/>
    <property type="evidence" value="ECO:0007669"/>
    <property type="project" value="InterPro"/>
</dbReference>
<dbReference type="InterPro" id="IPR001128">
    <property type="entry name" value="Cyt_P450"/>
</dbReference>
<feature type="binding site" description="axial binding residue" evidence="7">
    <location>
        <position position="516"/>
    </location>
    <ligand>
        <name>heme</name>
        <dbReference type="ChEBI" id="CHEBI:30413"/>
    </ligand>
    <ligandPart>
        <name>Fe</name>
        <dbReference type="ChEBI" id="CHEBI:18248"/>
    </ligandPart>
</feature>
<dbReference type="InterPro" id="IPR036396">
    <property type="entry name" value="Cyt_P450_sf"/>
</dbReference>
<evidence type="ECO:0000256" key="5">
    <source>
        <dbReference type="ARBA" id="ARBA00023004"/>
    </source>
</evidence>
<dbReference type="GO" id="GO:0008395">
    <property type="term" value="F:steroid hydroxylase activity"/>
    <property type="evidence" value="ECO:0007669"/>
    <property type="project" value="TreeGrafter"/>
</dbReference>
<evidence type="ECO:0000256" key="7">
    <source>
        <dbReference type="PIRSR" id="PIRSR602403-1"/>
    </source>
</evidence>
<keyword evidence="4 7" id="KW-0479">Metal-binding</keyword>
<evidence type="ECO:0000256" key="1">
    <source>
        <dbReference type="ARBA" id="ARBA00001971"/>
    </source>
</evidence>
<dbReference type="InterPro" id="IPR002403">
    <property type="entry name" value="Cyt_P450_E_grp-IV"/>
</dbReference>
<dbReference type="Pfam" id="PF00067">
    <property type="entry name" value="p450"/>
    <property type="match status" value="1"/>
</dbReference>
<keyword evidence="5 7" id="KW-0408">Iron</keyword>
<keyword evidence="8" id="KW-0472">Membrane</keyword>
<reference evidence="9" key="1">
    <citation type="submission" date="2014-12" db="EMBL/GenBank/DDBJ databases">
        <title>Genome Sequence of Valsa Canker Pathogens Uncovers a Specific Adaption of Colonization on Woody Bark.</title>
        <authorList>
            <person name="Yin Z."/>
            <person name="Liu H."/>
            <person name="Gao X."/>
            <person name="Li Z."/>
            <person name="Song N."/>
            <person name="Ke X."/>
            <person name="Dai Q."/>
            <person name="Wu Y."/>
            <person name="Sun Y."/>
            <person name="Xu J.-R."/>
            <person name="Kang Z.K."/>
            <person name="Wang L."/>
            <person name="Huang L."/>
        </authorList>
    </citation>
    <scope>NUCLEOTIDE SEQUENCE [LARGE SCALE GENOMIC DNA]</scope>
    <source>
        <strain evidence="9">03-8</strain>
    </source>
</reference>
<evidence type="ECO:0000256" key="2">
    <source>
        <dbReference type="ARBA" id="ARBA00010617"/>
    </source>
</evidence>
<dbReference type="InterPro" id="IPR050529">
    <property type="entry name" value="CYP450_sterol_14alpha_dmase"/>
</dbReference>
<dbReference type="AlphaFoldDB" id="A0A194W3P5"/>
<dbReference type="PANTHER" id="PTHR24304">
    <property type="entry name" value="CYTOCHROME P450 FAMILY 7"/>
    <property type="match status" value="1"/>
</dbReference>
<dbReference type="Proteomes" id="UP000078559">
    <property type="component" value="Chromosome 6"/>
</dbReference>
<dbReference type="GO" id="GO:0005506">
    <property type="term" value="F:iron ion binding"/>
    <property type="evidence" value="ECO:0007669"/>
    <property type="project" value="InterPro"/>
</dbReference>
<keyword evidence="10" id="KW-1185">Reference proteome</keyword>
<evidence type="ECO:0000256" key="8">
    <source>
        <dbReference type="SAM" id="Phobius"/>
    </source>
</evidence>
<evidence type="ECO:0000256" key="4">
    <source>
        <dbReference type="ARBA" id="ARBA00022723"/>
    </source>
</evidence>
<protein>
    <submittedName>
        <fullName evidence="9">25-hydroxycholesterol 7-alpha-hydroxylase</fullName>
    </submittedName>
</protein>
<gene>
    <name evidence="9" type="ORF">VM1G_05905</name>
</gene>
<evidence type="ECO:0000313" key="9">
    <source>
        <dbReference type="EMBL" id="KUI70703.1"/>
    </source>
</evidence>
<evidence type="ECO:0000256" key="6">
    <source>
        <dbReference type="ARBA" id="ARBA00023033"/>
    </source>
</evidence>
<evidence type="ECO:0000313" key="10">
    <source>
        <dbReference type="Proteomes" id="UP000078559"/>
    </source>
</evidence>
<keyword evidence="8" id="KW-0812">Transmembrane</keyword>
<feature type="transmembrane region" description="Helical" evidence="8">
    <location>
        <begin position="47"/>
        <end position="67"/>
    </location>
</feature>
<name>A0A194W3P5_CYTMA</name>
<dbReference type="CDD" id="cd11040">
    <property type="entry name" value="CYP7_CYP8-like"/>
    <property type="match status" value="1"/>
</dbReference>
<keyword evidence="8" id="KW-1133">Transmembrane helix</keyword>
<dbReference type="GO" id="GO:0016705">
    <property type="term" value="F:oxidoreductase activity, acting on paired donors, with incorporation or reduction of molecular oxygen"/>
    <property type="evidence" value="ECO:0007669"/>
    <property type="project" value="InterPro"/>
</dbReference>
<dbReference type="SUPFAM" id="SSF48264">
    <property type="entry name" value="Cytochrome P450"/>
    <property type="match status" value="1"/>
</dbReference>
<accession>A0A194W3P5</accession>
<dbReference type="PANTHER" id="PTHR24304:SF2">
    <property type="entry name" value="24-HYDROXYCHOLESTEROL 7-ALPHA-HYDROXYLASE"/>
    <property type="match status" value="1"/>
</dbReference>
<feature type="transmembrane region" description="Helical" evidence="8">
    <location>
        <begin position="6"/>
        <end position="26"/>
    </location>
</feature>
<comment type="similarity">
    <text evidence="2">Belongs to the cytochrome P450 family.</text>
</comment>
<dbReference type="EMBL" id="CM003103">
    <property type="protein sequence ID" value="KUI70703.1"/>
    <property type="molecule type" value="Genomic_DNA"/>
</dbReference>
<keyword evidence="6" id="KW-0560">Oxidoreductase</keyword>
<dbReference type="PRINTS" id="PR00465">
    <property type="entry name" value="EP450IV"/>
</dbReference>
<sequence length="580" mass="65852">MLDDLLPWRVANLGALSLLLIVALWLRYTARRDSLAAHVKRDDVKGVPSTFPYIFPLLGSLPVTYLWDPRAFVLNHNNFFQSAHPVLVKILTQEFYVIRGPENVKALFKNSWVCTSVPFVKFALGYAFGLPAKALSLYDKDDSGGGHVPHPGSNVEARNRIDYLVYQSLIRFLEGKGLSPFWNRFVDNITQRLHGLHDRIGPDWEYHADLMKVVGDETTVSTINALCGPYLLRLSPHCLQDYWDFDRNLQTYLQGTGLGEHQKRISLTSSAGIPWFLAPRAYAARKRVLNAVKIWQQHARDHFNDSDIGADGDDPFWGSRFFRERQEMFLEMDGFDHAAIASEDFGAIWAARNSISAASWAIYDIYRDPELLASVRAEVDAYVLESTDGRIRFDVDQLLRLPVLQAVYAETLRLRMHFYIIRMPDRVDMSIRDWIIPRRKVIVTPTTVAHMDSGVWNTGLKNEHPVDKFWIGRFLKYPSKGDAGNTKPHDAVSSPEFSTKGLEGSWIPYGGGPRQCPGRHFAKRQILLTIALMVSLFDCEILEEGKGVQEDFTLMGFGSGVSHPVGKVPMRIRRRSKGNM</sequence>
<keyword evidence="3 7" id="KW-0349">Heme</keyword>
<comment type="cofactor">
    <cofactor evidence="1 7">
        <name>heme</name>
        <dbReference type="ChEBI" id="CHEBI:30413"/>
    </cofactor>
</comment>
<keyword evidence="6" id="KW-0503">Monooxygenase</keyword>
<evidence type="ECO:0000256" key="3">
    <source>
        <dbReference type="ARBA" id="ARBA00022617"/>
    </source>
</evidence>
<dbReference type="OrthoDB" id="3366823at2759"/>